<dbReference type="GO" id="GO:0008013">
    <property type="term" value="F:beta-catenin binding"/>
    <property type="evidence" value="ECO:0007669"/>
    <property type="project" value="TreeGrafter"/>
</dbReference>
<dbReference type="CDD" id="cd11304">
    <property type="entry name" value="Cadherin_repeat"/>
    <property type="match status" value="2"/>
</dbReference>
<dbReference type="GO" id="GO:0007043">
    <property type="term" value="P:cell-cell junction assembly"/>
    <property type="evidence" value="ECO:0007669"/>
    <property type="project" value="TreeGrafter"/>
</dbReference>
<evidence type="ECO:0000256" key="3">
    <source>
        <dbReference type="ARBA" id="ARBA00022837"/>
    </source>
</evidence>
<dbReference type="GO" id="GO:0016339">
    <property type="term" value="P:calcium-dependent cell-cell adhesion via plasma membrane cell adhesion molecules"/>
    <property type="evidence" value="ECO:0007669"/>
    <property type="project" value="TreeGrafter"/>
</dbReference>
<protein>
    <recommendedName>
        <fullName evidence="7">Cadherin domain-containing protein</fullName>
    </recommendedName>
</protein>
<dbReference type="PROSITE" id="PS00232">
    <property type="entry name" value="CADHERIN_1"/>
    <property type="match status" value="1"/>
</dbReference>
<evidence type="ECO:0000313" key="9">
    <source>
        <dbReference type="Proteomes" id="UP000092124"/>
    </source>
</evidence>
<feature type="domain" description="Cadherin" evidence="7">
    <location>
        <begin position="84"/>
        <end position="201"/>
    </location>
</feature>
<feature type="non-terminal residue" evidence="8">
    <location>
        <position position="1"/>
    </location>
</feature>
<keyword evidence="2" id="KW-0677">Repeat</keyword>
<organism evidence="8 9">
    <name type="scientific">Neotoma lepida</name>
    <name type="common">Desert woodrat</name>
    <dbReference type="NCBI Taxonomy" id="56216"/>
    <lineage>
        <taxon>Eukaryota</taxon>
        <taxon>Metazoa</taxon>
        <taxon>Chordata</taxon>
        <taxon>Craniata</taxon>
        <taxon>Vertebrata</taxon>
        <taxon>Euteleostomi</taxon>
        <taxon>Mammalia</taxon>
        <taxon>Eutheria</taxon>
        <taxon>Euarchontoglires</taxon>
        <taxon>Glires</taxon>
        <taxon>Rodentia</taxon>
        <taxon>Myomorpha</taxon>
        <taxon>Muroidea</taxon>
        <taxon>Cricetidae</taxon>
        <taxon>Neotominae</taxon>
        <taxon>Neotoma</taxon>
    </lineage>
</organism>
<dbReference type="GO" id="GO:0034332">
    <property type="term" value="P:adherens junction organization"/>
    <property type="evidence" value="ECO:0007669"/>
    <property type="project" value="TreeGrafter"/>
</dbReference>
<evidence type="ECO:0000256" key="5">
    <source>
        <dbReference type="PROSITE-ProRule" id="PRU00043"/>
    </source>
</evidence>
<evidence type="ECO:0000256" key="4">
    <source>
        <dbReference type="ARBA" id="ARBA00023136"/>
    </source>
</evidence>
<evidence type="ECO:0000256" key="2">
    <source>
        <dbReference type="ARBA" id="ARBA00022737"/>
    </source>
</evidence>
<evidence type="ECO:0000256" key="1">
    <source>
        <dbReference type="ARBA" id="ARBA00004370"/>
    </source>
</evidence>
<feature type="domain" description="Cadherin" evidence="7">
    <location>
        <begin position="2"/>
        <end position="50"/>
    </location>
</feature>
<dbReference type="Gene3D" id="2.60.40.60">
    <property type="entry name" value="Cadherins"/>
    <property type="match status" value="2"/>
</dbReference>
<dbReference type="GO" id="GO:0007156">
    <property type="term" value="P:homophilic cell adhesion via plasma membrane adhesion molecules"/>
    <property type="evidence" value="ECO:0007669"/>
    <property type="project" value="InterPro"/>
</dbReference>
<dbReference type="InterPro" id="IPR002126">
    <property type="entry name" value="Cadherin-like_dom"/>
</dbReference>
<keyword evidence="6" id="KW-1133">Transmembrane helix</keyword>
<dbReference type="EMBL" id="LZPO01076899">
    <property type="protein sequence ID" value="OBS67824.1"/>
    <property type="molecule type" value="Genomic_DNA"/>
</dbReference>
<dbReference type="PANTHER" id="PTHR24027">
    <property type="entry name" value="CADHERIN-23"/>
    <property type="match status" value="1"/>
</dbReference>
<dbReference type="SMART" id="SM00112">
    <property type="entry name" value="CA"/>
    <property type="match status" value="1"/>
</dbReference>
<gene>
    <name evidence="8" type="ORF">A6R68_03635</name>
</gene>
<dbReference type="Proteomes" id="UP000092124">
    <property type="component" value="Unassembled WGS sequence"/>
</dbReference>
<dbReference type="GO" id="GO:0016342">
    <property type="term" value="C:catenin complex"/>
    <property type="evidence" value="ECO:0007669"/>
    <property type="project" value="TreeGrafter"/>
</dbReference>
<dbReference type="InterPro" id="IPR015919">
    <property type="entry name" value="Cadherin-like_sf"/>
</dbReference>
<evidence type="ECO:0000256" key="6">
    <source>
        <dbReference type="SAM" id="Phobius"/>
    </source>
</evidence>
<dbReference type="GO" id="GO:0045296">
    <property type="term" value="F:cadherin binding"/>
    <property type="evidence" value="ECO:0007669"/>
    <property type="project" value="TreeGrafter"/>
</dbReference>
<dbReference type="InterPro" id="IPR020894">
    <property type="entry name" value="Cadherin_CS"/>
</dbReference>
<dbReference type="GO" id="GO:0000902">
    <property type="term" value="P:cell morphogenesis"/>
    <property type="evidence" value="ECO:0007669"/>
    <property type="project" value="TreeGrafter"/>
</dbReference>
<dbReference type="PRINTS" id="PR00205">
    <property type="entry name" value="CADHERIN"/>
</dbReference>
<keyword evidence="3 5" id="KW-0106">Calcium</keyword>
<dbReference type="AlphaFoldDB" id="A0A1A6GPN6"/>
<feature type="transmembrane region" description="Helical" evidence="6">
    <location>
        <begin position="201"/>
        <end position="222"/>
    </location>
</feature>
<dbReference type="FunFam" id="2.60.40.60:FF:000014">
    <property type="entry name" value="Cadherin 8"/>
    <property type="match status" value="1"/>
</dbReference>
<feature type="non-terminal residue" evidence="8">
    <location>
        <position position="223"/>
    </location>
</feature>
<dbReference type="GO" id="GO:0005509">
    <property type="term" value="F:calcium ion binding"/>
    <property type="evidence" value="ECO:0007669"/>
    <property type="project" value="UniProtKB-UniRule"/>
</dbReference>
<proteinExistence type="predicted"/>
<comment type="subcellular location">
    <subcellularLocation>
        <location evidence="1">Membrane</location>
    </subcellularLocation>
</comment>
<dbReference type="STRING" id="56216.A0A1A6GPN6"/>
<accession>A0A1A6GPN6</accession>
<dbReference type="GO" id="GO:0005912">
    <property type="term" value="C:adherens junction"/>
    <property type="evidence" value="ECO:0007669"/>
    <property type="project" value="TreeGrafter"/>
</dbReference>
<dbReference type="PROSITE" id="PS50268">
    <property type="entry name" value="CADHERIN_2"/>
    <property type="match status" value="2"/>
</dbReference>
<keyword evidence="6" id="KW-0812">Transmembrane</keyword>
<dbReference type="SUPFAM" id="SSF49313">
    <property type="entry name" value="Cadherin-like"/>
    <property type="match status" value="1"/>
</dbReference>
<evidence type="ECO:0000313" key="8">
    <source>
        <dbReference type="EMBL" id="OBS67824.1"/>
    </source>
</evidence>
<dbReference type="GO" id="GO:0016477">
    <property type="term" value="P:cell migration"/>
    <property type="evidence" value="ECO:0007669"/>
    <property type="project" value="TreeGrafter"/>
</dbReference>
<evidence type="ECO:0000259" key="7">
    <source>
        <dbReference type="PROSITE" id="PS50268"/>
    </source>
</evidence>
<dbReference type="OrthoDB" id="6250271at2759"/>
<reference evidence="8 9" key="1">
    <citation type="submission" date="2016-06" db="EMBL/GenBank/DDBJ databases">
        <title>The Draft Genome Sequence and Annotation of the Desert Woodrat Neotoma lepida.</title>
        <authorList>
            <person name="Campbell M."/>
            <person name="Oakeson K.F."/>
            <person name="Yandell M."/>
            <person name="Halpert J.R."/>
            <person name="Dearing D."/>
        </authorList>
    </citation>
    <scope>NUCLEOTIDE SEQUENCE [LARGE SCALE GENOMIC DNA]</scope>
    <source>
        <strain evidence="8">417</strain>
        <tissue evidence="8">Liver</tissue>
    </source>
</reference>
<dbReference type="PANTHER" id="PTHR24027:SF91">
    <property type="entry name" value="CADHERIN-7"/>
    <property type="match status" value="1"/>
</dbReference>
<sequence>ELDFESKTSYTLRIEVANRDADPRFLSLGPFSDTTTVKIIVEDVDEPPVFSLPLYPMEVSEATQVGRGYVAITILDINDNAPEFAMDYETTVCENAQPGQVIQKISAVDKDEPSNGHQFYFSLTTDTTNNHNFSLKDNKDNTASILTRRNGFRRQEQSVYYLPIFIVDSGSPSLSSTNTLTIRVCDCDADGVAQTCNAEAYILPAGLSTGALIAILACVLTLL</sequence>
<comment type="caution">
    <text evidence="8">The sequence shown here is derived from an EMBL/GenBank/DDBJ whole genome shotgun (WGS) entry which is preliminary data.</text>
</comment>
<keyword evidence="9" id="KW-1185">Reference proteome</keyword>
<name>A0A1A6GPN6_NEOLE</name>
<dbReference type="InterPro" id="IPR039808">
    <property type="entry name" value="Cadherin"/>
</dbReference>
<dbReference type="Pfam" id="PF00028">
    <property type="entry name" value="Cadherin"/>
    <property type="match status" value="1"/>
</dbReference>
<keyword evidence="4 6" id="KW-0472">Membrane</keyword>
<dbReference type="GO" id="GO:0044331">
    <property type="term" value="P:cell-cell adhesion mediated by cadherin"/>
    <property type="evidence" value="ECO:0007669"/>
    <property type="project" value="TreeGrafter"/>
</dbReference>